<evidence type="ECO:0000313" key="8">
    <source>
        <dbReference type="Proteomes" id="UP000806378"/>
    </source>
</evidence>
<keyword evidence="8" id="KW-1185">Reference proteome</keyword>
<dbReference type="AlphaFoldDB" id="A0A8T0CFC3"/>
<dbReference type="InterPro" id="IPR005793">
    <property type="entry name" value="Formyl_trans_C"/>
</dbReference>
<dbReference type="Gene3D" id="3.40.50.12230">
    <property type="match status" value="1"/>
</dbReference>
<dbReference type="EC" id="2.1.2.9" evidence="2"/>
<dbReference type="CDD" id="cd08646">
    <property type="entry name" value="FMT_core_Met-tRNA-FMT_N"/>
    <property type="match status" value="1"/>
</dbReference>
<dbReference type="Gramene" id="rna-gnl|WGS:JABURB|Cocit.L5224.1">
    <property type="protein sequence ID" value="cds-KAF7846117.1"/>
    <property type="gene ID" value="gene-BT93_L5224"/>
</dbReference>
<evidence type="ECO:0000256" key="2">
    <source>
        <dbReference type="ARBA" id="ARBA00012261"/>
    </source>
</evidence>
<feature type="domain" description="Formyl transferase C-terminal" evidence="6">
    <location>
        <begin position="253"/>
        <end position="369"/>
    </location>
</feature>
<dbReference type="PANTHER" id="PTHR11138:SF5">
    <property type="entry name" value="METHIONYL-TRNA FORMYLTRANSFERASE, MITOCHONDRIAL"/>
    <property type="match status" value="1"/>
</dbReference>
<dbReference type="InterPro" id="IPR002376">
    <property type="entry name" value="Formyl_transf_N"/>
</dbReference>
<feature type="domain" description="Formyl transferase N-terminal" evidence="5">
    <location>
        <begin position="43"/>
        <end position="203"/>
    </location>
</feature>
<dbReference type="Pfam" id="PF02911">
    <property type="entry name" value="Formyl_trans_C"/>
    <property type="match status" value="1"/>
</dbReference>
<sequence>MRAVWHQARCIARPPRPPRPRTLKPYGLRWFSLDPRYDIPLRILFCGTDEFSATSLKTLHNYREISDGHIASIDVATKTDKRVGRGLKQIASPPIKTLARELDLPLHQFDTFTSWSPPANSSINLVIAVSFGLKVPPRILRACEFGGLNVHPSLLPDLKGASPIESAIIHGYKQTGVTVQTLHLTKFDEGQVLAQTSRMTIPQPDYITAKQLRGLLAPVGANLLVQTLDQRLYLEPPKSTIDLKLSYMHTAPKLSPETRHVDFANMSASHICRLHRAVPKLWFMARQGEDNTTSLRVVLEEGVRQAQDFDLAGLDESLLASVRIGIPFAFVPVRQNLSESKASLLVKTAEGSILSVSELTVAGKRKAPSVAALAQAQLFSKVVEVGTVKLCELRPPVMSI</sequence>
<dbReference type="GO" id="GO:0004479">
    <property type="term" value="F:methionyl-tRNA formyltransferase activity"/>
    <property type="evidence" value="ECO:0007669"/>
    <property type="project" value="UniProtKB-EC"/>
</dbReference>
<dbReference type="GO" id="GO:0005739">
    <property type="term" value="C:mitochondrion"/>
    <property type="evidence" value="ECO:0007669"/>
    <property type="project" value="TreeGrafter"/>
</dbReference>
<dbReference type="SUPFAM" id="SSF53328">
    <property type="entry name" value="Formyltransferase"/>
    <property type="match status" value="1"/>
</dbReference>
<dbReference type="OrthoDB" id="1746216at2759"/>
<dbReference type="Proteomes" id="UP000806378">
    <property type="component" value="Unassembled WGS sequence"/>
</dbReference>
<accession>A0A8T0CFC3</accession>
<gene>
    <name evidence="7" type="ORF">BT93_L5224</name>
</gene>
<dbReference type="InterPro" id="IPR036477">
    <property type="entry name" value="Formyl_transf_N_sf"/>
</dbReference>
<dbReference type="PANTHER" id="PTHR11138">
    <property type="entry name" value="METHIONYL-TRNA FORMYLTRANSFERASE"/>
    <property type="match status" value="1"/>
</dbReference>
<dbReference type="Pfam" id="PF00551">
    <property type="entry name" value="Formyl_trans_N"/>
    <property type="match status" value="1"/>
</dbReference>
<dbReference type="EMBL" id="MU095402">
    <property type="protein sequence ID" value="KAF7846117.1"/>
    <property type="molecule type" value="Genomic_DNA"/>
</dbReference>
<comment type="similarity">
    <text evidence="1">Belongs to the Fmt family.</text>
</comment>
<comment type="caution">
    <text evidence="7">The sequence shown here is derived from an EMBL/GenBank/DDBJ whole genome shotgun (WGS) entry which is preliminary data.</text>
</comment>
<dbReference type="InterPro" id="IPR041711">
    <property type="entry name" value="Met-tRNA-FMT_N"/>
</dbReference>
<protein>
    <recommendedName>
        <fullName evidence="2">methionyl-tRNA formyltransferase</fullName>
        <ecNumber evidence="2">2.1.2.9</ecNumber>
    </recommendedName>
</protein>
<evidence type="ECO:0000256" key="1">
    <source>
        <dbReference type="ARBA" id="ARBA00010699"/>
    </source>
</evidence>
<keyword evidence="4" id="KW-0648">Protein biosynthesis</keyword>
<keyword evidence="3" id="KW-0808">Transferase</keyword>
<evidence type="ECO:0000259" key="5">
    <source>
        <dbReference type="Pfam" id="PF00551"/>
    </source>
</evidence>
<reference evidence="7" key="1">
    <citation type="submission" date="2020-05" db="EMBL/GenBank/DDBJ databases">
        <title>WGS assembly of Corymbia citriodora subspecies variegata.</title>
        <authorList>
            <person name="Barry K."/>
            <person name="Hundley H."/>
            <person name="Shu S."/>
            <person name="Jenkins J."/>
            <person name="Grimwood J."/>
            <person name="Baten A."/>
        </authorList>
    </citation>
    <scope>NUCLEOTIDE SEQUENCE</scope>
    <source>
        <strain evidence="7">CV2-018</strain>
    </source>
</reference>
<name>A0A8T0CFC3_CORYI</name>
<evidence type="ECO:0000256" key="4">
    <source>
        <dbReference type="ARBA" id="ARBA00022917"/>
    </source>
</evidence>
<organism evidence="7 8">
    <name type="scientific">Corymbia citriodora subsp. variegata</name>
    <dbReference type="NCBI Taxonomy" id="360336"/>
    <lineage>
        <taxon>Eukaryota</taxon>
        <taxon>Viridiplantae</taxon>
        <taxon>Streptophyta</taxon>
        <taxon>Embryophyta</taxon>
        <taxon>Tracheophyta</taxon>
        <taxon>Spermatophyta</taxon>
        <taxon>Magnoliopsida</taxon>
        <taxon>eudicotyledons</taxon>
        <taxon>Gunneridae</taxon>
        <taxon>Pentapetalae</taxon>
        <taxon>rosids</taxon>
        <taxon>malvids</taxon>
        <taxon>Myrtales</taxon>
        <taxon>Myrtaceae</taxon>
        <taxon>Myrtoideae</taxon>
        <taxon>Eucalypteae</taxon>
        <taxon>Corymbia</taxon>
    </lineage>
</organism>
<evidence type="ECO:0000313" key="7">
    <source>
        <dbReference type="EMBL" id="KAF7846117.1"/>
    </source>
</evidence>
<evidence type="ECO:0000256" key="3">
    <source>
        <dbReference type="ARBA" id="ARBA00022679"/>
    </source>
</evidence>
<proteinExistence type="inferred from homology"/>
<evidence type="ECO:0000259" key="6">
    <source>
        <dbReference type="Pfam" id="PF02911"/>
    </source>
</evidence>